<accession>A0ABV5KKY4</accession>
<dbReference type="Proteomes" id="UP001589747">
    <property type="component" value="Unassembled WGS sequence"/>
</dbReference>
<dbReference type="EMBL" id="JBHMDO010000015">
    <property type="protein sequence ID" value="MFB9325896.1"/>
    <property type="molecule type" value="Genomic_DNA"/>
</dbReference>
<protein>
    <submittedName>
        <fullName evidence="2">DUF4832 domain-containing protein</fullName>
    </submittedName>
</protein>
<feature type="domain" description="DUF4832" evidence="1">
    <location>
        <begin position="241"/>
        <end position="443"/>
    </location>
</feature>
<organism evidence="2 3">
    <name type="scientific">Paenibacillus aurantiacus</name>
    <dbReference type="NCBI Taxonomy" id="1936118"/>
    <lineage>
        <taxon>Bacteria</taxon>
        <taxon>Bacillati</taxon>
        <taxon>Bacillota</taxon>
        <taxon>Bacilli</taxon>
        <taxon>Bacillales</taxon>
        <taxon>Paenibacillaceae</taxon>
        <taxon>Paenibacillus</taxon>
    </lineage>
</organism>
<gene>
    <name evidence="2" type="ORF">ACFFSY_08140</name>
</gene>
<proteinExistence type="predicted"/>
<comment type="caution">
    <text evidence="2">The sequence shown here is derived from an EMBL/GenBank/DDBJ whole genome shotgun (WGS) entry which is preliminary data.</text>
</comment>
<evidence type="ECO:0000259" key="1">
    <source>
        <dbReference type="Pfam" id="PF16116"/>
    </source>
</evidence>
<dbReference type="RefSeq" id="WP_377492599.1">
    <property type="nucleotide sequence ID" value="NZ_JBHMDO010000015.1"/>
</dbReference>
<dbReference type="InterPro" id="IPR017853">
    <property type="entry name" value="GH"/>
</dbReference>
<dbReference type="Gene3D" id="3.20.20.80">
    <property type="entry name" value="Glycosidases"/>
    <property type="match status" value="1"/>
</dbReference>
<name>A0ABV5KKY4_9BACL</name>
<dbReference type="SUPFAM" id="SSF51445">
    <property type="entry name" value="(Trans)glycosidases"/>
    <property type="match status" value="1"/>
</dbReference>
<dbReference type="InterPro" id="IPR032267">
    <property type="entry name" value="DUF4832"/>
</dbReference>
<keyword evidence="3" id="KW-1185">Reference proteome</keyword>
<reference evidence="2 3" key="1">
    <citation type="submission" date="2024-09" db="EMBL/GenBank/DDBJ databases">
        <authorList>
            <person name="Sun Q."/>
            <person name="Mori K."/>
        </authorList>
    </citation>
    <scope>NUCLEOTIDE SEQUENCE [LARGE SCALE GENOMIC DNA]</scope>
    <source>
        <strain evidence="2 3">TISTR 2452</strain>
    </source>
</reference>
<dbReference type="Pfam" id="PF16116">
    <property type="entry name" value="DUF4832"/>
    <property type="match status" value="1"/>
</dbReference>
<sequence length="470" mass="52901">MIHHRSFKIAALIVVLLLLLAVAIRQLFAEDPVQRQSFVPIETTQVLNNPFMGFVADARYDTATQPVRLAHVNLTWADLEPLKGQYAFTEIERKFNFERWRAQGVRLVVRIILDYPRDTAHKDIPDWLYEETRKRGTAYNTEYGRGFSPDYTNPVLIQYHRELIKQVAARYNDDPLIAFVQIGSVGHWGEWHTYDGDVVAKHIPFPTHNVTDQYVQPYVDYFTDKPLLMRRPHEIALRNGMGLFNDSFGREDATMEEGMLGWYTKGYTNWLTDEEEPAMPDFWTKAPSGGEFAGTSGLLSDGSIEEAIREAKATHVSWLGPFAPTTEPAGGAMQRNIDRFLTTIGYRFVIAEESHEEEAQPGGKLKVELSVNNRGVAPFYFDWPLELSLADDNGSIRTSVKTSADIRTWLPGVSQVSSELPVPNNLPPGEYTVTAAILDPDTGVPGVDFAIEGRRTDGRFSLGTVTITGE</sequence>
<evidence type="ECO:0000313" key="2">
    <source>
        <dbReference type="EMBL" id="MFB9325896.1"/>
    </source>
</evidence>
<evidence type="ECO:0000313" key="3">
    <source>
        <dbReference type="Proteomes" id="UP001589747"/>
    </source>
</evidence>